<name>A0A0S2GLF8_9CAUD</name>
<reference evidence="1 2" key="1">
    <citation type="submission" date="2015-10" db="EMBL/GenBank/DDBJ databases">
        <title>Whole Genome Sequencing of Bacillus ACT Group Temperature Bacteriophages.</title>
        <authorList>
            <person name="Fouts D.E."/>
            <person name="Rasko D.A."/>
            <person name="Cer R.R."/>
            <person name="Jiang L."/>
            <person name="Fedorova N.B."/>
            <person name="Shvartsbeyn A."/>
            <person name="Read T.D."/>
            <person name="Gill S.R."/>
            <person name="Klumpp J."/>
            <person name="Calendar R."/>
        </authorList>
    </citation>
    <scope>NUCLEOTIDE SEQUENCE [LARGE SCALE GENOMIC DNA]</scope>
</reference>
<sequence length="135" mass="15623">MEIKVNEQTQRFYLAFDEWVQWVPAVGHGIKVGQYHFCAIPLSDSINVSEVTSGVKAISVPINLKVWMLTSTKEDTMRFLEKVGEHLKIIMEERGDFDELLKKQKKIAFERLGAMPPIENIDTDWIFEEESEVVH</sequence>
<dbReference type="Proteomes" id="UP000222142">
    <property type="component" value="Segment"/>
</dbReference>
<dbReference type="EMBL" id="KT967075">
    <property type="protein sequence ID" value="ALN97356.1"/>
    <property type="molecule type" value="Genomic_DNA"/>
</dbReference>
<organism evidence="1 2">
    <name type="scientific">Bacillus phage phi4I1</name>
    <dbReference type="NCBI Taxonomy" id="1643325"/>
    <lineage>
        <taxon>Viruses</taxon>
        <taxon>Duplodnaviria</taxon>
        <taxon>Heunggongvirae</taxon>
        <taxon>Uroviricota</taxon>
        <taxon>Caudoviricetes</taxon>
        <taxon>Camtrevirus</taxon>
        <taxon>Camtrevirus BtCS33</taxon>
    </lineage>
</organism>
<accession>A0A0S2GLF8</accession>
<evidence type="ECO:0000313" key="2">
    <source>
        <dbReference type="Proteomes" id="UP000222142"/>
    </source>
</evidence>
<proteinExistence type="predicted"/>
<evidence type="ECO:0000313" key="1">
    <source>
        <dbReference type="EMBL" id="ALN97356.1"/>
    </source>
</evidence>
<gene>
    <name evidence="1" type="ORF">XO27_0050</name>
</gene>
<protein>
    <submittedName>
        <fullName evidence="1">Uncharacterized protein</fullName>
    </submittedName>
</protein>